<keyword evidence="2" id="KW-0455">Luminescence</keyword>
<evidence type="ECO:0000256" key="1">
    <source>
        <dbReference type="ARBA" id="ARBA00007828"/>
    </source>
</evidence>
<dbReference type="CDD" id="cd00051">
    <property type="entry name" value="EFh"/>
    <property type="match status" value="1"/>
</dbReference>
<dbReference type="PROSITE" id="PS50222">
    <property type="entry name" value="EF_HAND_2"/>
    <property type="match status" value="1"/>
</dbReference>
<dbReference type="RefSeq" id="XP_065655541.1">
    <property type="nucleotide sequence ID" value="XM_065799469.1"/>
</dbReference>
<organism evidence="5 6">
    <name type="scientific">Hydra vulgaris</name>
    <name type="common">Hydra</name>
    <name type="synonym">Hydra attenuata</name>
    <dbReference type="NCBI Taxonomy" id="6087"/>
    <lineage>
        <taxon>Eukaryota</taxon>
        <taxon>Metazoa</taxon>
        <taxon>Cnidaria</taxon>
        <taxon>Hydrozoa</taxon>
        <taxon>Hydroidolina</taxon>
        <taxon>Anthoathecata</taxon>
        <taxon>Aplanulata</taxon>
        <taxon>Hydridae</taxon>
        <taxon>Hydra</taxon>
    </lineage>
</organism>
<dbReference type="GeneID" id="100199092"/>
<reference evidence="6" key="1">
    <citation type="submission" date="2025-08" db="UniProtKB">
        <authorList>
            <consortium name="RefSeq"/>
        </authorList>
    </citation>
    <scope>IDENTIFICATION</scope>
</reference>
<dbReference type="InterPro" id="IPR002048">
    <property type="entry name" value="EF_hand_dom"/>
</dbReference>
<evidence type="ECO:0000313" key="5">
    <source>
        <dbReference type="Proteomes" id="UP001652625"/>
    </source>
</evidence>
<gene>
    <name evidence="6" type="primary">LOC100199092</name>
</gene>
<proteinExistence type="inferred from homology"/>
<dbReference type="Proteomes" id="UP001652625">
    <property type="component" value="Chromosome 06"/>
</dbReference>
<feature type="domain" description="EF-hand" evidence="4">
    <location>
        <begin position="218"/>
        <end position="253"/>
    </location>
</feature>
<keyword evidence="5" id="KW-1185">Reference proteome</keyword>
<protein>
    <submittedName>
        <fullName evidence="6">Uncharacterized protein LOC100199092 isoform X5</fullName>
    </submittedName>
</protein>
<evidence type="ECO:0000256" key="3">
    <source>
        <dbReference type="ARBA" id="ARBA00023262"/>
    </source>
</evidence>
<name>A0ABM4C1W2_HYDVU</name>
<evidence type="ECO:0000256" key="2">
    <source>
        <dbReference type="ARBA" id="ARBA00023223"/>
    </source>
</evidence>
<evidence type="ECO:0000259" key="4">
    <source>
        <dbReference type="PROSITE" id="PS50222"/>
    </source>
</evidence>
<accession>A0ABM4C1W2</accession>
<comment type="similarity">
    <text evidence="1">Belongs to the aequorin family.</text>
</comment>
<dbReference type="InterPro" id="IPR011992">
    <property type="entry name" value="EF-hand-dom_pair"/>
</dbReference>
<dbReference type="Gene3D" id="1.10.238.10">
    <property type="entry name" value="EF-hand"/>
    <property type="match status" value="1"/>
</dbReference>
<keyword evidence="3" id="KW-0599">Photoprotein</keyword>
<dbReference type="SUPFAM" id="SSF47473">
    <property type="entry name" value="EF-hand"/>
    <property type="match status" value="1"/>
</dbReference>
<evidence type="ECO:0000313" key="6">
    <source>
        <dbReference type="RefSeq" id="XP_065655541.1"/>
    </source>
</evidence>
<sequence>MRLGQFLLAVDVNQSAYFANGLKCLSDRDTKMIRKIIEENWDDEVQMVSNLLQYPNLIPEDIRVSSIIKGLEDEEMPYYILSASVGAQKLKLNEDCMKLIFDPLRKAVFNDQGVISMTAFTTMLPYLSFPDDINLILNIIKKKKSALQDCAISWLVLKVQNKTELLSILESVDSNTLTIAQGKMEKHLQSLVDGTESPISVEVMDFYPNLNDFEAMLDKADVLSEIFDELTNNKDNTISSVEIKSFLDDIGTNLSIEELVSEMENIGTDKSGQIDKDGFIELMFPKFKC</sequence>